<dbReference type="Proteomes" id="UP000245383">
    <property type="component" value="Unassembled WGS sequence"/>
</dbReference>
<proteinExistence type="predicted"/>
<gene>
    <name evidence="1" type="ORF">BB561_002423</name>
</gene>
<organism evidence="1 2">
    <name type="scientific">Smittium simulii</name>
    <dbReference type="NCBI Taxonomy" id="133385"/>
    <lineage>
        <taxon>Eukaryota</taxon>
        <taxon>Fungi</taxon>
        <taxon>Fungi incertae sedis</taxon>
        <taxon>Zoopagomycota</taxon>
        <taxon>Kickxellomycotina</taxon>
        <taxon>Harpellomycetes</taxon>
        <taxon>Harpellales</taxon>
        <taxon>Legeriomycetaceae</taxon>
        <taxon>Smittium</taxon>
    </lineage>
</organism>
<evidence type="ECO:0008006" key="3">
    <source>
        <dbReference type="Google" id="ProtNLM"/>
    </source>
</evidence>
<protein>
    <recommendedName>
        <fullName evidence="3">Survival motor neuron Tudor domain-containing protein</fullName>
    </recommendedName>
</protein>
<comment type="caution">
    <text evidence="1">The sequence shown here is derived from an EMBL/GenBank/DDBJ whole genome shotgun (WGS) entry which is preliminary data.</text>
</comment>
<evidence type="ECO:0000313" key="2">
    <source>
        <dbReference type="Proteomes" id="UP000245383"/>
    </source>
</evidence>
<accession>A0A2T9YQI8</accession>
<evidence type="ECO:0000313" key="1">
    <source>
        <dbReference type="EMBL" id="PVU94599.1"/>
    </source>
</evidence>
<sequence>MSVHSEHQSESFLVDPESIEFDYHNLEIETIDSDYAEEEYCVETWDESNLLLAWKETLNSYKQHHHIDELMFEKFSSEDKQNTVINVEPSKDIQAVEHIDKKEANCSNSNSDLNNKLNIGLIESENIKLNDESKKDLIIETEIGLLAQSDNRTKKKIDNELNETKNQHKKQKLILEDSKDTRVSKNIDIDTTASYNNSIMKAKLTTADCAVDDVEETERIEESNSIIYDSISIASQISDHYNDHYNDQTVFDQHQNEAIKVDISMTGNQANTSTSVKRYDGVSETNHSHKKKKKKDIDLLFNDRFTSSEFPEPPPPKDDIELMKYLGTSWYYLGYYKGLYEGKVSKKKGRV</sequence>
<dbReference type="AlphaFoldDB" id="A0A2T9YQI8"/>
<reference evidence="1 2" key="1">
    <citation type="journal article" date="2018" name="MBio">
        <title>Comparative Genomics Reveals the Core Gene Toolbox for the Fungus-Insect Symbiosis.</title>
        <authorList>
            <person name="Wang Y."/>
            <person name="Stata M."/>
            <person name="Wang W."/>
            <person name="Stajich J.E."/>
            <person name="White M.M."/>
            <person name="Moncalvo J.M."/>
        </authorList>
    </citation>
    <scope>NUCLEOTIDE SEQUENCE [LARGE SCALE GENOMIC DNA]</scope>
    <source>
        <strain evidence="1 2">SWE-8-4</strain>
    </source>
</reference>
<name>A0A2T9YQI8_9FUNG</name>
<dbReference type="EMBL" id="MBFR01000083">
    <property type="protein sequence ID" value="PVU94599.1"/>
    <property type="molecule type" value="Genomic_DNA"/>
</dbReference>
<keyword evidence="2" id="KW-1185">Reference proteome</keyword>